<feature type="compositionally biased region" description="Polar residues" evidence="1">
    <location>
        <begin position="37"/>
        <end position="48"/>
    </location>
</feature>
<dbReference type="RefSeq" id="XP_013244110.1">
    <property type="nucleotide sequence ID" value="XM_013388656.1"/>
</dbReference>
<protein>
    <submittedName>
        <fullName evidence="2">Uncharacterized protein</fullName>
    </submittedName>
</protein>
<reference evidence="2 3" key="1">
    <citation type="submission" date="2014-05" db="EMBL/GenBank/DDBJ databases">
        <title>Draft genome sequence of a rare smut relative, Tilletiaria anomala UBC 951.</title>
        <authorList>
            <consortium name="DOE Joint Genome Institute"/>
            <person name="Toome M."/>
            <person name="Kuo A."/>
            <person name="Henrissat B."/>
            <person name="Lipzen A."/>
            <person name="Tritt A."/>
            <person name="Yoshinaga Y."/>
            <person name="Zane M."/>
            <person name="Barry K."/>
            <person name="Grigoriev I.V."/>
            <person name="Spatafora J.W."/>
            <person name="Aimea M.C."/>
        </authorList>
    </citation>
    <scope>NUCLEOTIDE SEQUENCE [LARGE SCALE GENOMIC DNA]</scope>
    <source>
        <strain evidence="2 3">UBC 951</strain>
    </source>
</reference>
<evidence type="ECO:0000313" key="2">
    <source>
        <dbReference type="EMBL" id="KDN48454.1"/>
    </source>
</evidence>
<feature type="region of interest" description="Disordered" evidence="1">
    <location>
        <begin position="149"/>
        <end position="253"/>
    </location>
</feature>
<organism evidence="2 3">
    <name type="scientific">Tilletiaria anomala (strain ATCC 24038 / CBS 436.72 / UBC 951)</name>
    <dbReference type="NCBI Taxonomy" id="1037660"/>
    <lineage>
        <taxon>Eukaryota</taxon>
        <taxon>Fungi</taxon>
        <taxon>Dikarya</taxon>
        <taxon>Basidiomycota</taxon>
        <taxon>Ustilaginomycotina</taxon>
        <taxon>Exobasidiomycetes</taxon>
        <taxon>Georgefischeriales</taxon>
        <taxon>Tilletiariaceae</taxon>
        <taxon>Tilletiaria</taxon>
    </lineage>
</organism>
<dbReference type="AlphaFoldDB" id="A0A066WBJ4"/>
<proteinExistence type="predicted"/>
<comment type="caution">
    <text evidence="2">The sequence shown here is derived from an EMBL/GenBank/DDBJ whole genome shotgun (WGS) entry which is preliminary data.</text>
</comment>
<feature type="region of interest" description="Disordered" evidence="1">
    <location>
        <begin position="1"/>
        <end position="118"/>
    </location>
</feature>
<dbReference type="Proteomes" id="UP000027361">
    <property type="component" value="Unassembled WGS sequence"/>
</dbReference>
<keyword evidence="3" id="KW-1185">Reference proteome</keyword>
<dbReference type="GeneID" id="25267883"/>
<gene>
    <name evidence="2" type="ORF">K437DRAFT_85948</name>
</gene>
<evidence type="ECO:0000313" key="3">
    <source>
        <dbReference type="Proteomes" id="UP000027361"/>
    </source>
</evidence>
<dbReference type="InParanoid" id="A0A066WBJ4"/>
<feature type="compositionally biased region" description="Gly residues" evidence="1">
    <location>
        <begin position="57"/>
        <end position="82"/>
    </location>
</feature>
<sequence length="253" mass="25978">MVEDDNSGAAGMEALGLPSSFSFGGSGPSRSKEHGSGLQQTDAPNARSQPRHERGGGRGSGRGRGGQAQQGVGSRGRGGRVGGRSHSAGQAGPGPRAGEGGGRGRGIGPGNLRYVMKSDLQPSTEPVVYFSPRMLEDPWANVLFKQSGLHKGKGRAEPGGADVGPAQPRRDGQSHSNKAGLPSQAAAFERAATRNEEEIEINLSDLDVDGEGDSVGPREGELDVQSKASGGDGGHVPPWTNERIDAGSDDDIL</sequence>
<dbReference type="HOGENOM" id="CLU_1099148_0_0_1"/>
<accession>A0A066WBJ4</accession>
<dbReference type="EMBL" id="JMSN01000025">
    <property type="protein sequence ID" value="KDN48454.1"/>
    <property type="molecule type" value="Genomic_DNA"/>
</dbReference>
<evidence type="ECO:0000256" key="1">
    <source>
        <dbReference type="SAM" id="MobiDB-lite"/>
    </source>
</evidence>
<feature type="compositionally biased region" description="Gly residues" evidence="1">
    <location>
        <begin position="91"/>
        <end position="109"/>
    </location>
</feature>
<name>A0A066WBJ4_TILAU</name>